<dbReference type="Pfam" id="PF09851">
    <property type="entry name" value="SHOCT"/>
    <property type="match status" value="1"/>
</dbReference>
<feature type="domain" description="SHOCT" evidence="2">
    <location>
        <begin position="83"/>
        <end position="110"/>
    </location>
</feature>
<accession>A0A1H7UJT1</accession>
<feature type="region of interest" description="Disordered" evidence="1">
    <location>
        <begin position="34"/>
        <end position="79"/>
    </location>
</feature>
<dbReference type="Proteomes" id="UP000183015">
    <property type="component" value="Unassembled WGS sequence"/>
</dbReference>
<reference evidence="4" key="1">
    <citation type="submission" date="2016-10" db="EMBL/GenBank/DDBJ databases">
        <authorList>
            <person name="Varghese N."/>
        </authorList>
    </citation>
    <scope>NUCLEOTIDE SEQUENCE [LARGE SCALE GENOMIC DNA]</scope>
    <source>
        <strain evidence="4">DSM 45096 / BCRC 16803 / CGMCC 4.1857 / CIP 109030 / JCM 12277 / KCTC 19219 / NBRC 100920 / 33214</strain>
    </source>
</reference>
<feature type="compositionally biased region" description="Pro residues" evidence="1">
    <location>
        <begin position="49"/>
        <end position="70"/>
    </location>
</feature>
<name>A0A1H7UJT1_STRJI</name>
<keyword evidence="4" id="KW-1185">Reference proteome</keyword>
<sequence length="112" mass="11082">MLGRRVARAGRPGLLGTAARTAVVAGTATAVSGRVANRQQQRAEAAAPPAAPAPAPAPAEPQPQAAPAPAPAAAAPAGDSIPEQIERLAALQAQGVITPEEFAAGKRRLLGM</sequence>
<gene>
    <name evidence="3" type="ORF">SAMN05414137_11610</name>
</gene>
<dbReference type="AlphaFoldDB" id="A0A1H7UJT1"/>
<dbReference type="InterPro" id="IPR018649">
    <property type="entry name" value="SHOCT"/>
</dbReference>
<organism evidence="3 4">
    <name type="scientific">Streptacidiphilus jiangxiensis</name>
    <dbReference type="NCBI Taxonomy" id="235985"/>
    <lineage>
        <taxon>Bacteria</taxon>
        <taxon>Bacillati</taxon>
        <taxon>Actinomycetota</taxon>
        <taxon>Actinomycetes</taxon>
        <taxon>Kitasatosporales</taxon>
        <taxon>Streptomycetaceae</taxon>
        <taxon>Streptacidiphilus</taxon>
    </lineage>
</organism>
<evidence type="ECO:0000256" key="1">
    <source>
        <dbReference type="SAM" id="MobiDB-lite"/>
    </source>
</evidence>
<dbReference type="STRING" id="235985.SAMN05414137_11610"/>
<dbReference type="EMBL" id="FOAZ01000016">
    <property type="protein sequence ID" value="SEL97292.1"/>
    <property type="molecule type" value="Genomic_DNA"/>
</dbReference>
<evidence type="ECO:0000313" key="4">
    <source>
        <dbReference type="Proteomes" id="UP000183015"/>
    </source>
</evidence>
<dbReference type="OrthoDB" id="5996503at2"/>
<evidence type="ECO:0000313" key="3">
    <source>
        <dbReference type="EMBL" id="SEL97292.1"/>
    </source>
</evidence>
<proteinExistence type="predicted"/>
<evidence type="ECO:0000259" key="2">
    <source>
        <dbReference type="Pfam" id="PF09851"/>
    </source>
</evidence>
<dbReference type="RefSeq" id="WP_075004085.1">
    <property type="nucleotide sequence ID" value="NZ_FOAZ01000016.1"/>
</dbReference>
<protein>
    <submittedName>
        <fullName evidence="3">Short C-terminal domain-containing protein</fullName>
    </submittedName>
</protein>